<dbReference type="EC" id="2.3.2.30" evidence="7"/>
<evidence type="ECO:0000256" key="7">
    <source>
        <dbReference type="ARBA" id="ARBA00039058"/>
    </source>
</evidence>
<keyword evidence="5" id="KW-0012">Acyltransferase</keyword>
<dbReference type="PANTHER" id="PTHR37323">
    <property type="entry name" value="GCN5-RELATED N-ACETYLTRANSFERASE"/>
    <property type="match status" value="1"/>
</dbReference>
<evidence type="ECO:0000256" key="8">
    <source>
        <dbReference type="ARBA" id="ARBA00039866"/>
    </source>
</evidence>
<dbReference type="InterPro" id="IPR016181">
    <property type="entry name" value="Acyl_CoA_acyltransferase"/>
</dbReference>
<evidence type="ECO:0000256" key="4">
    <source>
        <dbReference type="ARBA" id="ARBA00023098"/>
    </source>
</evidence>
<evidence type="ECO:0000256" key="6">
    <source>
        <dbReference type="ARBA" id="ARBA00038095"/>
    </source>
</evidence>
<evidence type="ECO:0000256" key="1">
    <source>
        <dbReference type="ARBA" id="ARBA00005189"/>
    </source>
</evidence>
<sequence length="240" mass="27220">MHQLHVGLAVNPAEIRAAQRLRHQVFVEEMGARLDCAEPGVESDHYDPFCQHLIVRNHANGLIVGCYRILTDAQAAYAGGYYSQNEFDLTRILALPGRFMEVGRTCVHPDYRSGAVIGLLWQGLARFMVMNKFDYLMGCASIPLRTGTHEALAIYQRLAKKYLSPEQWRTYPRVPLPQVQLAGVEEKVRVPPLVRAYLRAGAMICGEPAWDPHFNVADLFILMRADGIDERYVRHFVNRA</sequence>
<gene>
    <name evidence="11" type="ORF">A2V91_01975</name>
</gene>
<evidence type="ECO:0000313" key="12">
    <source>
        <dbReference type="Proteomes" id="UP000179334"/>
    </source>
</evidence>
<dbReference type="Gene3D" id="3.40.630.30">
    <property type="match status" value="1"/>
</dbReference>
<dbReference type="GO" id="GO:0006629">
    <property type="term" value="P:lipid metabolic process"/>
    <property type="evidence" value="ECO:0007669"/>
    <property type="project" value="UniProtKB-KW"/>
</dbReference>
<evidence type="ECO:0000256" key="10">
    <source>
        <dbReference type="ARBA" id="ARBA00047785"/>
    </source>
</evidence>
<evidence type="ECO:0000313" key="11">
    <source>
        <dbReference type="EMBL" id="OGI38423.1"/>
    </source>
</evidence>
<accession>A0A1F6SZW3</accession>
<protein>
    <recommendedName>
        <fullName evidence="8">L-ornithine N(alpha)-acyltransferase</fullName>
        <ecNumber evidence="7">2.3.2.30</ecNumber>
    </recommendedName>
</protein>
<keyword evidence="4" id="KW-0443">Lipid metabolism</keyword>
<name>A0A1F6SZW3_9PROT</name>
<comment type="similarity">
    <text evidence="6">Belongs to the acetyltransferase family. OlsB subfamily.</text>
</comment>
<dbReference type="Pfam" id="PF13444">
    <property type="entry name" value="Acetyltransf_5"/>
    <property type="match status" value="1"/>
</dbReference>
<dbReference type="InterPro" id="IPR052351">
    <property type="entry name" value="Ornithine_N-alpha-AT"/>
</dbReference>
<comment type="catalytic activity">
    <reaction evidence="10">
        <text>a (3R)-hydroxyacyl-[ACP] + L-ornithine = a lyso-ornithine lipid + holo-[ACP] + H(+)</text>
        <dbReference type="Rhea" id="RHEA:20633"/>
        <dbReference type="Rhea" id="RHEA-COMP:9685"/>
        <dbReference type="Rhea" id="RHEA-COMP:9945"/>
        <dbReference type="ChEBI" id="CHEBI:15378"/>
        <dbReference type="ChEBI" id="CHEBI:46911"/>
        <dbReference type="ChEBI" id="CHEBI:64479"/>
        <dbReference type="ChEBI" id="CHEBI:78827"/>
        <dbReference type="ChEBI" id="CHEBI:138482"/>
        <dbReference type="EC" id="2.3.2.30"/>
    </reaction>
    <physiologicalReaction direction="left-to-right" evidence="10">
        <dbReference type="Rhea" id="RHEA:20634"/>
    </physiologicalReaction>
</comment>
<dbReference type="EMBL" id="MFSR01000075">
    <property type="protein sequence ID" value="OGI38423.1"/>
    <property type="molecule type" value="Genomic_DNA"/>
</dbReference>
<comment type="pathway">
    <text evidence="1">Lipid metabolism.</text>
</comment>
<keyword evidence="2" id="KW-0444">Lipid biosynthesis</keyword>
<evidence type="ECO:0000256" key="9">
    <source>
        <dbReference type="ARBA" id="ARBA00045724"/>
    </source>
</evidence>
<evidence type="ECO:0000256" key="2">
    <source>
        <dbReference type="ARBA" id="ARBA00022516"/>
    </source>
</evidence>
<dbReference type="SUPFAM" id="SSF55729">
    <property type="entry name" value="Acyl-CoA N-acyltransferases (Nat)"/>
    <property type="match status" value="1"/>
</dbReference>
<proteinExistence type="inferred from homology"/>
<keyword evidence="3" id="KW-0808">Transferase</keyword>
<comment type="function">
    <text evidence="9">Catalyzes the first step in the biosynthesis of ornithine lipids, which are phosphorus-free membrane lipids. Catalyzes the 3-hydroxyacyl-acyl carrier protein-dependent acylation of ornithine to form lyso-ornithine lipid (LOL).</text>
</comment>
<organism evidence="11 12">
    <name type="scientific">Candidatus Muproteobacteria bacterium RBG_16_64_10</name>
    <dbReference type="NCBI Taxonomy" id="1817757"/>
    <lineage>
        <taxon>Bacteria</taxon>
        <taxon>Pseudomonadati</taxon>
        <taxon>Pseudomonadota</taxon>
        <taxon>Candidatus Muproteobacteria</taxon>
    </lineage>
</organism>
<dbReference type="Proteomes" id="UP000179334">
    <property type="component" value="Unassembled WGS sequence"/>
</dbReference>
<reference evidence="11 12" key="1">
    <citation type="journal article" date="2016" name="Nat. Commun.">
        <title>Thousands of microbial genomes shed light on interconnected biogeochemical processes in an aquifer system.</title>
        <authorList>
            <person name="Anantharaman K."/>
            <person name="Brown C.T."/>
            <person name="Hug L.A."/>
            <person name="Sharon I."/>
            <person name="Castelle C.J."/>
            <person name="Probst A.J."/>
            <person name="Thomas B.C."/>
            <person name="Singh A."/>
            <person name="Wilkins M.J."/>
            <person name="Karaoz U."/>
            <person name="Brodie E.L."/>
            <person name="Williams K.H."/>
            <person name="Hubbard S.S."/>
            <person name="Banfield J.F."/>
        </authorList>
    </citation>
    <scope>NUCLEOTIDE SEQUENCE [LARGE SCALE GENOMIC DNA]</scope>
</reference>
<evidence type="ECO:0000256" key="3">
    <source>
        <dbReference type="ARBA" id="ARBA00022679"/>
    </source>
</evidence>
<evidence type="ECO:0000256" key="5">
    <source>
        <dbReference type="ARBA" id="ARBA00023315"/>
    </source>
</evidence>
<dbReference type="GO" id="GO:0043810">
    <property type="term" value="F:ornithine-acyl [acyl carrier protein] N-acyltransferase activity"/>
    <property type="evidence" value="ECO:0007669"/>
    <property type="project" value="UniProtKB-EC"/>
</dbReference>
<dbReference type="PANTHER" id="PTHR37323:SF1">
    <property type="entry name" value="L-ORNITHINE N(ALPHA)-ACYLTRANSFERASE"/>
    <property type="match status" value="1"/>
</dbReference>
<dbReference type="AlphaFoldDB" id="A0A1F6SZW3"/>
<comment type="caution">
    <text evidence="11">The sequence shown here is derived from an EMBL/GenBank/DDBJ whole genome shotgun (WGS) entry which is preliminary data.</text>
</comment>